<dbReference type="GeneTree" id="ENSGT01120000271963"/>
<reference evidence="8" key="3">
    <citation type="submission" date="2025-09" db="UniProtKB">
        <authorList>
            <consortium name="Ensembl"/>
        </authorList>
    </citation>
    <scope>IDENTIFICATION</scope>
</reference>
<dbReference type="SUPFAM" id="SSF49265">
    <property type="entry name" value="Fibronectin type III"/>
    <property type="match status" value="1"/>
</dbReference>
<proteinExistence type="predicted"/>
<evidence type="ECO:0000256" key="1">
    <source>
        <dbReference type="ARBA" id="ARBA00004167"/>
    </source>
</evidence>
<protein>
    <recommendedName>
        <fullName evidence="10">Fibronectin type-III domain-containing protein</fullName>
    </recommendedName>
</protein>
<organism evidence="8 9">
    <name type="scientific">Myripristis murdjan</name>
    <name type="common">pinecone soldierfish</name>
    <dbReference type="NCBI Taxonomy" id="586833"/>
    <lineage>
        <taxon>Eukaryota</taxon>
        <taxon>Metazoa</taxon>
        <taxon>Chordata</taxon>
        <taxon>Craniata</taxon>
        <taxon>Vertebrata</taxon>
        <taxon>Euteleostomi</taxon>
        <taxon>Actinopterygii</taxon>
        <taxon>Neopterygii</taxon>
        <taxon>Teleostei</taxon>
        <taxon>Neoteleostei</taxon>
        <taxon>Acanthomorphata</taxon>
        <taxon>Holocentriformes</taxon>
        <taxon>Holocentridae</taxon>
        <taxon>Myripristis</taxon>
    </lineage>
</organism>
<reference evidence="8" key="1">
    <citation type="submission" date="2019-06" db="EMBL/GenBank/DDBJ databases">
        <authorList>
            <consortium name="Wellcome Sanger Institute Data Sharing"/>
        </authorList>
    </citation>
    <scope>NUCLEOTIDE SEQUENCE [LARGE SCALE GENOMIC DNA]</scope>
</reference>
<dbReference type="AlphaFoldDB" id="A0A668AWC0"/>
<dbReference type="Gene3D" id="2.60.40.10">
    <property type="entry name" value="Immunoglobulins"/>
    <property type="match status" value="1"/>
</dbReference>
<dbReference type="InParanoid" id="A0A668AWC0"/>
<evidence type="ECO:0000256" key="5">
    <source>
        <dbReference type="ARBA" id="ARBA00023136"/>
    </source>
</evidence>
<evidence type="ECO:0000256" key="3">
    <source>
        <dbReference type="ARBA" id="ARBA00022729"/>
    </source>
</evidence>
<evidence type="ECO:0000256" key="4">
    <source>
        <dbReference type="ARBA" id="ARBA00022989"/>
    </source>
</evidence>
<dbReference type="InterPro" id="IPR036116">
    <property type="entry name" value="FN3_sf"/>
</dbReference>
<evidence type="ECO:0008006" key="10">
    <source>
        <dbReference type="Google" id="ProtNLM"/>
    </source>
</evidence>
<dbReference type="PANTHER" id="PTHR23037">
    <property type="entry name" value="CYTOKINE RECEPTOR"/>
    <property type="match status" value="1"/>
</dbReference>
<dbReference type="InterPro" id="IPR013783">
    <property type="entry name" value="Ig-like_fold"/>
</dbReference>
<keyword evidence="5" id="KW-0472">Membrane</keyword>
<evidence type="ECO:0000256" key="6">
    <source>
        <dbReference type="ARBA" id="ARBA00023170"/>
    </source>
</evidence>
<comment type="subcellular location">
    <subcellularLocation>
        <location evidence="1">Membrane</location>
        <topology evidence="1">Single-pass membrane protein</topology>
    </subcellularLocation>
</comment>
<evidence type="ECO:0000313" key="8">
    <source>
        <dbReference type="Ensembl" id="ENSMMDP00005051071.1"/>
    </source>
</evidence>
<dbReference type="GO" id="GO:0009897">
    <property type="term" value="C:external side of plasma membrane"/>
    <property type="evidence" value="ECO:0007669"/>
    <property type="project" value="TreeGrafter"/>
</dbReference>
<keyword evidence="2" id="KW-0812">Transmembrane</keyword>
<dbReference type="Proteomes" id="UP000472263">
    <property type="component" value="Chromosome 12"/>
</dbReference>
<dbReference type="PANTHER" id="PTHR23037:SF27">
    <property type="entry name" value="INTERLEUKIN-7 RECEPTOR SUBUNIT ALPHA"/>
    <property type="match status" value="1"/>
</dbReference>
<name>A0A668AWC0_9TELE</name>
<keyword evidence="9" id="KW-1185">Reference proteome</keyword>
<dbReference type="Ensembl" id="ENSMMDT00005052077.1">
    <property type="protein sequence ID" value="ENSMMDP00005051071.1"/>
    <property type="gene ID" value="ENSMMDG00005023113.1"/>
</dbReference>
<evidence type="ECO:0000256" key="2">
    <source>
        <dbReference type="ARBA" id="ARBA00022692"/>
    </source>
</evidence>
<dbReference type="GO" id="GO:0030097">
    <property type="term" value="P:hemopoiesis"/>
    <property type="evidence" value="ECO:0007669"/>
    <property type="project" value="TreeGrafter"/>
</dbReference>
<keyword evidence="6" id="KW-0675">Receptor</keyword>
<dbReference type="GO" id="GO:0046427">
    <property type="term" value="P:positive regulation of receptor signaling pathway via JAK-STAT"/>
    <property type="evidence" value="ECO:0007669"/>
    <property type="project" value="TreeGrafter"/>
</dbReference>
<reference evidence="8" key="2">
    <citation type="submission" date="2025-08" db="UniProtKB">
        <authorList>
            <consortium name="Ensembl"/>
        </authorList>
    </citation>
    <scope>IDENTIFICATION</scope>
</reference>
<evidence type="ECO:0000256" key="7">
    <source>
        <dbReference type="SAM" id="MobiDB-lite"/>
    </source>
</evidence>
<evidence type="ECO:0000313" key="9">
    <source>
        <dbReference type="Proteomes" id="UP000472263"/>
    </source>
</evidence>
<keyword evidence="3" id="KW-0732">Signal</keyword>
<dbReference type="FunCoup" id="A0A668AWC0">
    <property type="interactions" value="755"/>
</dbReference>
<dbReference type="GO" id="GO:0004896">
    <property type="term" value="F:cytokine receptor activity"/>
    <property type="evidence" value="ECO:0007669"/>
    <property type="project" value="TreeGrafter"/>
</dbReference>
<keyword evidence="4" id="KW-1133">Transmembrane helix</keyword>
<sequence>NDHMHYVETDFKPKSPQVLNATFYPKADRAEILIKSPYHNDYLKAKDLLHQLHIWSPRDVMVQSLDFHPLIIEGEHLQKNTEYHVKARTIPNSLFQGTWSEWSATLSFSTHIGENKSLLHFNASQCPRSWIEDSTLIYTYMWPSIPHPKHTLVQMYKPIKGLPGTFNPETFGDLEIYPVDKIEEQHHGEAELNVAADDIPNSKDPCSSEESSGQTSDSSRSNTSVTTEESEVSTLLSQSSSGGEDDLQSRSPSPVGVLQPGQGQDRADPAHNTGKNYPEMYGVTQQGKDEAYVTMSSFYQIK</sequence>
<feature type="region of interest" description="Disordered" evidence="7">
    <location>
        <begin position="195"/>
        <end position="280"/>
    </location>
</feature>
<accession>A0A668AWC0</accession>
<feature type="compositionally biased region" description="Low complexity" evidence="7">
    <location>
        <begin position="208"/>
        <end position="242"/>
    </location>
</feature>